<evidence type="ECO:0000256" key="4">
    <source>
        <dbReference type="PIRNR" id="PIRNR016020"/>
    </source>
</evidence>
<dbReference type="PIRSF" id="PIRSF016020">
    <property type="entry name" value="PHexose_mutarotase"/>
    <property type="match status" value="1"/>
</dbReference>
<keyword evidence="3 4" id="KW-0413">Isomerase</keyword>
<comment type="similarity">
    <text evidence="2 4">Belongs to the glucose-6-phosphate 1-epimerase family.</text>
</comment>
<evidence type="ECO:0000256" key="2">
    <source>
        <dbReference type="ARBA" id="ARBA00005866"/>
    </source>
</evidence>
<dbReference type="PANTHER" id="PTHR11122">
    <property type="entry name" value="APOSPORY-ASSOCIATED PROTEIN C-RELATED"/>
    <property type="match status" value="1"/>
</dbReference>
<dbReference type="InterPro" id="IPR025532">
    <property type="entry name" value="G6P_1-epimerase"/>
</dbReference>
<dbReference type="PANTHER" id="PTHR11122:SF13">
    <property type="entry name" value="GLUCOSE-6-PHOSPHATE 1-EPIMERASE"/>
    <property type="match status" value="1"/>
</dbReference>
<evidence type="ECO:0000256" key="1">
    <source>
        <dbReference type="ARBA" id="ARBA00001096"/>
    </source>
</evidence>
<evidence type="ECO:0000256" key="3">
    <source>
        <dbReference type="ARBA" id="ARBA00023235"/>
    </source>
</evidence>
<comment type="catalytic activity">
    <reaction evidence="1">
        <text>alpha-D-glucose 6-phosphate = beta-D-glucose 6-phosphate</text>
        <dbReference type="Rhea" id="RHEA:16249"/>
        <dbReference type="ChEBI" id="CHEBI:58225"/>
        <dbReference type="ChEBI" id="CHEBI:58247"/>
        <dbReference type="EC" id="5.1.3.15"/>
    </reaction>
</comment>
<dbReference type="RefSeq" id="WP_173121847.1">
    <property type="nucleotide sequence ID" value="NZ_JABRWJ010000002.1"/>
</dbReference>
<name>A0ABX2EC82_9BURK</name>
<dbReference type="SUPFAM" id="SSF74650">
    <property type="entry name" value="Galactose mutarotase-like"/>
    <property type="match status" value="1"/>
</dbReference>
<keyword evidence="6" id="KW-1185">Reference proteome</keyword>
<comment type="caution">
    <text evidence="5">The sequence shown here is derived from an EMBL/GenBank/DDBJ whole genome shotgun (WGS) entry which is preliminary data.</text>
</comment>
<dbReference type="Pfam" id="PF01263">
    <property type="entry name" value="Aldose_epim"/>
    <property type="match status" value="1"/>
</dbReference>
<dbReference type="InterPro" id="IPR011013">
    <property type="entry name" value="Gal_mutarotase_sf_dom"/>
</dbReference>
<dbReference type="Proteomes" id="UP000737171">
    <property type="component" value="Unassembled WGS sequence"/>
</dbReference>
<dbReference type="InterPro" id="IPR008183">
    <property type="entry name" value="Aldose_1/G6P_1-epimerase"/>
</dbReference>
<dbReference type="Gene3D" id="2.70.98.10">
    <property type="match status" value="1"/>
</dbReference>
<evidence type="ECO:0000313" key="5">
    <source>
        <dbReference type="EMBL" id="NRF66739.1"/>
    </source>
</evidence>
<accession>A0ABX2EC82</accession>
<reference evidence="5 6" key="1">
    <citation type="submission" date="2020-05" db="EMBL/GenBank/DDBJ databases">
        <title>Aquincola sp. isolate from soil.</title>
        <authorList>
            <person name="Han J."/>
            <person name="Kim D.-U."/>
        </authorList>
    </citation>
    <scope>NUCLEOTIDE SEQUENCE [LARGE SCALE GENOMIC DNA]</scope>
    <source>
        <strain evidence="5 6">S2</strain>
    </source>
</reference>
<dbReference type="EMBL" id="JABRWJ010000002">
    <property type="protein sequence ID" value="NRF66739.1"/>
    <property type="molecule type" value="Genomic_DNA"/>
</dbReference>
<dbReference type="InterPro" id="IPR014718">
    <property type="entry name" value="GH-type_carb-bd"/>
</dbReference>
<gene>
    <name evidence="5" type="ORF">HLB44_07070</name>
</gene>
<proteinExistence type="inferred from homology"/>
<sequence>MIEPVQVLGQPAMRLRGSDGAQATVLLHGGQIVSWIPAGDIERLYLSPQAVAGPGQAVRGGIPVIFPQFERRGTLPRHGFARTMAWQWVEGHQRAGAVTGVLRLTDDETTRALWPHRFEAELSLSLSGLRLDVELAVDNTGDAPFSFTAALHTYLRCDDVLRARLSGLYGTRYVDSLTGQEQRQEIDPQGFVGEIDRIYFDAREPLSLSTAFGRMRIEQEGFDDVVVWNPGPQKAAALADLSDDGWLEMLCVEAACIGRPVKLAPGSEWVGRQAFEA</sequence>
<organism evidence="5 6">
    <name type="scientific">Pseudaquabacterium terrae</name>
    <dbReference type="NCBI Taxonomy" id="2732868"/>
    <lineage>
        <taxon>Bacteria</taxon>
        <taxon>Pseudomonadati</taxon>
        <taxon>Pseudomonadota</taxon>
        <taxon>Betaproteobacteria</taxon>
        <taxon>Burkholderiales</taxon>
        <taxon>Sphaerotilaceae</taxon>
        <taxon>Pseudaquabacterium</taxon>
    </lineage>
</organism>
<protein>
    <recommendedName>
        <fullName evidence="4">Putative glucose-6-phosphate 1-epimerase</fullName>
        <ecNumber evidence="4">5.1.3.15</ecNumber>
    </recommendedName>
</protein>
<evidence type="ECO:0000313" key="6">
    <source>
        <dbReference type="Proteomes" id="UP000737171"/>
    </source>
</evidence>
<dbReference type="CDD" id="cd09020">
    <property type="entry name" value="D-hex-6-P-epi_like"/>
    <property type="match status" value="1"/>
</dbReference>
<dbReference type="EC" id="5.1.3.15" evidence="4"/>